<organism evidence="3 4">
    <name type="scientific">Bracoviriform congregatae</name>
    <dbReference type="NCBI Taxonomy" id="39640"/>
    <lineage>
        <taxon>Viruses</taxon>
        <taxon>Viruses incertae sedis</taxon>
        <taxon>Polydnaviriformidae</taxon>
        <taxon>Bracoviriform</taxon>
    </lineage>
</organism>
<dbReference type="GeneID" id="3238881"/>
<dbReference type="GO" id="GO:0003677">
    <property type="term" value="F:DNA binding"/>
    <property type="evidence" value="ECO:0007669"/>
    <property type="project" value="InterPro"/>
</dbReference>
<dbReference type="EMBL" id="AJ632320">
    <property type="protein sequence ID" value="CAG17465.1"/>
    <property type="molecule type" value="Genomic_DNA"/>
</dbReference>
<sequence length="423" mass="47801">MDESRKHYHMVKFVPAKIMGGSEIHCIPTSWITWKDKESTTVLVAYPNEPWEVTRERIKNYENHGKDWTVYWAKIIYSTDFYKSMIPCVNQREHGLEEFSSCKIIASKVGSPHCSYSAEFQKYFNRLLTVADTDCSKENVMEENPKVQSDSSGSAIVLDSDDDTPFDLSMRSSESRSTSERGDCTEDVCFPEVIIKEVGRSDSSSPLSASKFSGVNENNTFWSSIGKWFLNCSNTADPELSMASRIVEVPKLQHEVSSISIGQDSKDGSDGEVSRDWCVNSSKVDEQLGASSLLKDALTNPGGNDKRWTLKHPEYSPGLVELWPGTDVYIEVSKLNFCMRSSKKCTELTRLLTKHVFTEFALSKCKYINNVKGRENLRLDTGAVTAIIYFVSAYGYNHSWRPSNEKSIKAAMRYELISAKKKK</sequence>
<feature type="compositionally biased region" description="Basic and acidic residues" evidence="1">
    <location>
        <begin position="173"/>
        <end position="183"/>
    </location>
</feature>
<protein>
    <recommendedName>
        <fullName evidence="2">BEN domain-containing protein</fullName>
    </recommendedName>
</protein>
<dbReference type="InterPro" id="IPR018379">
    <property type="entry name" value="BEN_domain"/>
</dbReference>
<dbReference type="PROSITE" id="PS51457">
    <property type="entry name" value="BEN"/>
    <property type="match status" value="1"/>
</dbReference>
<evidence type="ECO:0000256" key="1">
    <source>
        <dbReference type="SAM" id="MobiDB-lite"/>
    </source>
</evidence>
<evidence type="ECO:0000313" key="3">
    <source>
        <dbReference type="EMBL" id="CAG17465.1"/>
    </source>
</evidence>
<reference evidence="3 4" key="1">
    <citation type="journal article" date="2004" name="Science">
        <title>Genome sequence of a polydnavirus: insights into symbiotic virus evolution.</title>
        <authorList>
            <person name="Espagne E."/>
            <person name="Dupuy C."/>
            <person name="Huguet E."/>
            <person name="Cattolico L."/>
            <person name="Provost B."/>
            <person name="Martins N."/>
            <person name="Poirie M."/>
            <person name="Periquet G."/>
            <person name="Drezen J.M."/>
        </authorList>
    </citation>
    <scope>NUCLEOTIDE SEQUENCE [LARGE SCALE GENOMIC DNA]</scope>
</reference>
<dbReference type="RefSeq" id="YP_184843.1">
    <property type="nucleotide sequence ID" value="NC_006649.1"/>
</dbReference>
<dbReference type="Proteomes" id="UP000203537">
    <property type="component" value="Genome"/>
</dbReference>
<feature type="region of interest" description="Disordered" evidence="1">
    <location>
        <begin position="142"/>
        <end position="183"/>
    </location>
</feature>
<evidence type="ECO:0000313" key="4">
    <source>
        <dbReference type="Proteomes" id="UP000203537"/>
    </source>
</evidence>
<name>Q5ZNZ6_9VIRU</name>
<feature type="domain" description="BEN" evidence="2">
    <location>
        <begin position="325"/>
        <end position="423"/>
    </location>
</feature>
<evidence type="ECO:0000259" key="2">
    <source>
        <dbReference type="PROSITE" id="PS51457"/>
    </source>
</evidence>
<dbReference type="KEGG" id="vg:3238881"/>
<accession>Q5ZNZ6</accession>
<proteinExistence type="predicted"/>
<gene>
    <name evidence="3" type="ORF">CcBV_18.7</name>
</gene>